<dbReference type="InterPro" id="IPR037066">
    <property type="entry name" value="Plug_dom_sf"/>
</dbReference>
<dbReference type="Pfam" id="PF07715">
    <property type="entry name" value="Plug"/>
    <property type="match status" value="1"/>
</dbReference>
<feature type="domain" description="TonB-dependent receptor plug" evidence="3">
    <location>
        <begin position="61"/>
        <end position="168"/>
    </location>
</feature>
<proteinExistence type="inferred from homology"/>
<dbReference type="PROSITE" id="PS52016">
    <property type="entry name" value="TONB_DEPENDENT_REC_3"/>
    <property type="match status" value="1"/>
</dbReference>
<dbReference type="GO" id="GO:0009279">
    <property type="term" value="C:cell outer membrane"/>
    <property type="evidence" value="ECO:0007669"/>
    <property type="project" value="UniProtKB-SubCell"/>
</dbReference>
<comment type="subcellular location">
    <subcellularLocation>
        <location evidence="1">Cell outer membrane</location>
        <topology evidence="1">Multi-pass membrane protein</topology>
    </subcellularLocation>
</comment>
<dbReference type="AlphaFoldDB" id="A0A9W4QWN6"/>
<keyword evidence="1" id="KW-0813">Transport</keyword>
<keyword evidence="1" id="KW-0812">Transmembrane</keyword>
<name>A0A9W4QWN6_PSEHA</name>
<dbReference type="Proteomes" id="UP001152447">
    <property type="component" value="Unassembled WGS sequence"/>
</dbReference>
<evidence type="ECO:0000259" key="3">
    <source>
        <dbReference type="Pfam" id="PF07715"/>
    </source>
</evidence>
<gene>
    <name evidence="4" type="ORF">PSEHALCIP103_01454</name>
</gene>
<dbReference type="InterPro" id="IPR012910">
    <property type="entry name" value="Plug_dom"/>
</dbReference>
<keyword evidence="1" id="KW-0472">Membrane</keyword>
<dbReference type="Gene3D" id="2.170.130.10">
    <property type="entry name" value="TonB-dependent receptor, plug domain"/>
    <property type="match status" value="1"/>
</dbReference>
<keyword evidence="1" id="KW-1134">Transmembrane beta strand</keyword>
<reference evidence="4" key="1">
    <citation type="submission" date="2022-07" db="EMBL/GenBank/DDBJ databases">
        <authorList>
            <person name="Criscuolo A."/>
        </authorList>
    </citation>
    <scope>NUCLEOTIDE SEQUENCE</scope>
    <source>
        <strain evidence="4">CIP103197</strain>
    </source>
</reference>
<organism evidence="4 5">
    <name type="scientific">Pseudoalteromonas haloplanktis</name>
    <name type="common">Alteromonas haloplanktis</name>
    <dbReference type="NCBI Taxonomy" id="228"/>
    <lineage>
        <taxon>Bacteria</taxon>
        <taxon>Pseudomonadati</taxon>
        <taxon>Pseudomonadota</taxon>
        <taxon>Gammaproteobacteria</taxon>
        <taxon>Alteromonadales</taxon>
        <taxon>Pseudoalteromonadaceae</taxon>
        <taxon>Pseudoalteromonas</taxon>
    </lineage>
</organism>
<evidence type="ECO:0000313" key="4">
    <source>
        <dbReference type="EMBL" id="CAH9056428.1"/>
    </source>
</evidence>
<comment type="similarity">
    <text evidence="1">Belongs to the TonB-dependent receptor family.</text>
</comment>
<feature type="chain" id="PRO_5040899652" description="TonB-dependent receptor plug domain-containing protein" evidence="2">
    <location>
        <begin position="30"/>
        <end position="336"/>
    </location>
</feature>
<dbReference type="InterPro" id="IPR039426">
    <property type="entry name" value="TonB-dep_rcpt-like"/>
</dbReference>
<keyword evidence="1" id="KW-0998">Cell outer membrane</keyword>
<dbReference type="PANTHER" id="PTHR40980">
    <property type="entry name" value="PLUG DOMAIN-CONTAINING PROTEIN"/>
    <property type="match status" value="1"/>
</dbReference>
<comment type="caution">
    <text evidence="4">The sequence shown here is derived from an EMBL/GenBank/DDBJ whole genome shotgun (WGS) entry which is preliminary data.</text>
</comment>
<keyword evidence="2" id="KW-0732">Signal</keyword>
<evidence type="ECO:0000256" key="2">
    <source>
        <dbReference type="SAM" id="SignalP"/>
    </source>
</evidence>
<evidence type="ECO:0000313" key="5">
    <source>
        <dbReference type="Proteomes" id="UP001152447"/>
    </source>
</evidence>
<dbReference type="EMBL" id="CAMAPB010000016">
    <property type="protein sequence ID" value="CAH9056428.1"/>
    <property type="molecule type" value="Genomic_DNA"/>
</dbReference>
<evidence type="ECO:0000256" key="1">
    <source>
        <dbReference type="PROSITE-ProRule" id="PRU01360"/>
    </source>
</evidence>
<keyword evidence="5" id="KW-1185">Reference proteome</keyword>
<dbReference type="PANTHER" id="PTHR40980:SF3">
    <property type="entry name" value="TONB-DEPENDENT RECEPTOR-LIKE BETA-BARREL DOMAIN-CONTAINING PROTEIN"/>
    <property type="match status" value="1"/>
</dbReference>
<sequence length="336" mass="35718">MLAKNFKKSLLAVNIGLVMGAGFTGAAFAADETKVQEDVEVIQVTGIRASNKENLNGKRFSNAVVDVVTAEDVGKFPDGDVGESLGRISGVSVSRQFGQGQQVSIRGASAQLTRTLLDGHTVASTSWFDQQAVDRSFNYSLLPSELVGGLEVYKSSQANLVEGGIGGTVIVKTRKPLDLDANTVFASVKADYGTVSEETDPELSGLYSWKNNNETFGILAAGSLSEVDYQRNGIESSGGWSGGMAPTTFQQARERTAYNVAMQYQPSDSLVLGLTYTSLELDANNANSQIIIFPGDGSCEQTNASGDCVSRNINGNGTAFFQTWARKASMKSILLT</sequence>
<accession>A0A9W4QWN6</accession>
<dbReference type="SUPFAM" id="SSF56935">
    <property type="entry name" value="Porins"/>
    <property type="match status" value="1"/>
</dbReference>
<protein>
    <recommendedName>
        <fullName evidence="3">TonB-dependent receptor plug domain-containing protein</fullName>
    </recommendedName>
</protein>
<feature type="signal peptide" evidence="2">
    <location>
        <begin position="1"/>
        <end position="29"/>
    </location>
</feature>